<dbReference type="VEuPathDB" id="GiardiaDB:GL50581_1321"/>
<reference evidence="2 3" key="2">
    <citation type="journal article" date="2013" name="Genome Biol. Evol.">
        <title>Genome sequencing of Giardia lamblia genotypes A2 and B isolates (DH and GS) and comparative analysis with the genomes of genotypes A1 and E (WB and Pig).</title>
        <authorList>
            <person name="Adam R.D."/>
            <person name="Dahlstrom E.W."/>
            <person name="Martens C.A."/>
            <person name="Bruno D.P."/>
            <person name="Barbian K.D."/>
            <person name="Ricklefs S.M."/>
            <person name="Hernandez M.M."/>
            <person name="Narla N.P."/>
            <person name="Patel R.B."/>
            <person name="Porcella S.F."/>
            <person name="Nash T.E."/>
        </authorList>
    </citation>
    <scope>NUCLEOTIDE SEQUENCE [LARGE SCALE GENOMIC DNA]</scope>
    <source>
        <strain evidence="2 3">DH</strain>
    </source>
</reference>
<dbReference type="EMBL" id="AHGT01000058">
    <property type="protein sequence ID" value="ESU36084.1"/>
    <property type="molecule type" value="Genomic_DNA"/>
</dbReference>
<sequence>VARVLRLMLVGFLLVCATVLAKHNEKGSNTDCAQNLKTAGCETCTEAGPSQTCLTCSGGKKVLLDGKSCGATCPEHSTASPNVCVCDKGYTLNTGKDGCVAASNTDCAQNLKTAG</sequence>
<evidence type="ECO:0000313" key="2">
    <source>
        <dbReference type="EMBL" id="ESU36084.1"/>
    </source>
</evidence>
<organism evidence="2 3">
    <name type="scientific">Giardia intestinalis</name>
    <name type="common">Giardia lamblia</name>
    <dbReference type="NCBI Taxonomy" id="5741"/>
    <lineage>
        <taxon>Eukaryota</taxon>
        <taxon>Metamonada</taxon>
        <taxon>Diplomonadida</taxon>
        <taxon>Hexamitidae</taxon>
        <taxon>Giardiinae</taxon>
        <taxon>Giardia</taxon>
    </lineage>
</organism>
<feature type="signal peptide" evidence="1">
    <location>
        <begin position="1"/>
        <end position="21"/>
    </location>
</feature>
<dbReference type="InterPro" id="IPR009030">
    <property type="entry name" value="Growth_fac_rcpt_cys_sf"/>
</dbReference>
<dbReference type="VEuPathDB" id="GiardiaDB:DHA2_153795"/>
<feature type="chain" id="PRO_5004751643" evidence="1">
    <location>
        <begin position="22"/>
        <end position="115"/>
    </location>
</feature>
<evidence type="ECO:0000313" key="3">
    <source>
        <dbReference type="Proteomes" id="UP000018320"/>
    </source>
</evidence>
<keyword evidence="1" id="KW-0732">Signal</keyword>
<proteinExistence type="predicted"/>
<dbReference type="Proteomes" id="UP000018320">
    <property type="component" value="Unassembled WGS sequence"/>
</dbReference>
<protein>
    <submittedName>
        <fullName evidence="2">Variant-specific surface protein</fullName>
    </submittedName>
</protein>
<evidence type="ECO:0000256" key="1">
    <source>
        <dbReference type="SAM" id="SignalP"/>
    </source>
</evidence>
<name>V6TBH1_GIAIN</name>
<reference evidence="3" key="1">
    <citation type="submission" date="2012-02" db="EMBL/GenBank/DDBJ databases">
        <title>Genome sequencing of Giardia lamblia Genotypes A2 and B isolates (DH and GS) and comparative analysis with the genomes of Genotypes A1 and E (WB and Pig).</title>
        <authorList>
            <person name="Adam R."/>
            <person name="Dahlstrom E."/>
            <person name="Martens C."/>
            <person name="Bruno D."/>
            <person name="Barbian K."/>
            <person name="Porcella S.F."/>
            <person name="Nash T."/>
        </authorList>
    </citation>
    <scope>NUCLEOTIDE SEQUENCE</scope>
    <source>
        <strain evidence="3">DH</strain>
    </source>
</reference>
<gene>
    <name evidence="2" type="ORF">DHA2_153795</name>
</gene>
<accession>V6TBH1</accession>
<dbReference type="AlphaFoldDB" id="V6TBH1"/>
<dbReference type="VEuPathDB" id="GiardiaDB:GL50803_0050165"/>
<dbReference type="SUPFAM" id="SSF57184">
    <property type="entry name" value="Growth factor receptor domain"/>
    <property type="match status" value="1"/>
</dbReference>
<feature type="non-terminal residue" evidence="2">
    <location>
        <position position="1"/>
    </location>
</feature>
<dbReference type="VEuPathDB" id="GiardiaDB:QR46_3233"/>
<comment type="caution">
    <text evidence="2">The sequence shown here is derived from an EMBL/GenBank/DDBJ whole genome shotgun (WGS) entry which is preliminary data.</text>
</comment>